<protein>
    <recommendedName>
        <fullName evidence="9">OmpA-like domain-containing protein</fullName>
    </recommendedName>
</protein>
<dbReference type="InterPro" id="IPR036737">
    <property type="entry name" value="OmpA-like_sf"/>
</dbReference>
<keyword evidence="11" id="KW-1185">Reference proteome</keyword>
<dbReference type="EMBL" id="CP036498">
    <property type="protein sequence ID" value="QUS40177.1"/>
    <property type="molecule type" value="Genomic_DNA"/>
</dbReference>
<evidence type="ECO:0000256" key="7">
    <source>
        <dbReference type="PROSITE-ProRule" id="PRU00473"/>
    </source>
</evidence>
<keyword evidence="5 8" id="KW-1133">Transmembrane helix</keyword>
<sequence length="277" mass="29876">MLTKKASKSKHGDTGGHGAGWFVTFADLMSLLMCFFAMMLAFSHQDDGKMAILAGSMREAFGVQHDARYAGVIEIDGLPTRGKIASVDHVPPDHMGNAPSPDGKAAEVAQSAERNLIRAAASLRQAIQSSPELSEISKSLMWEETPRGINLQITDQEGRAMFAEGASTPTLQMRLLIERLAVPLRATALRISITGHAAAGMPTGRPNYDAYDLSWDRANAVRQVLAREGFPNSRLFLVASKGDSEPLYPDAPSAAANRRVTITLIRESPSLPPDLKP</sequence>
<keyword evidence="4 8" id="KW-0812">Transmembrane</keyword>
<feature type="domain" description="OmpA-like" evidence="9">
    <location>
        <begin position="149"/>
        <end position="268"/>
    </location>
</feature>
<accession>A0ABX8AAB0</accession>
<dbReference type="RefSeq" id="WP_211908710.1">
    <property type="nucleotide sequence ID" value="NZ_CP036498.1"/>
</dbReference>
<evidence type="ECO:0000256" key="5">
    <source>
        <dbReference type="ARBA" id="ARBA00022989"/>
    </source>
</evidence>
<dbReference type="InterPro" id="IPR050330">
    <property type="entry name" value="Bact_OuterMem_StrucFunc"/>
</dbReference>
<evidence type="ECO:0000259" key="9">
    <source>
        <dbReference type="PROSITE" id="PS51123"/>
    </source>
</evidence>
<dbReference type="Pfam" id="PF13677">
    <property type="entry name" value="MotB_plug"/>
    <property type="match status" value="1"/>
</dbReference>
<proteinExistence type="inferred from homology"/>
<dbReference type="Gene3D" id="3.30.1330.60">
    <property type="entry name" value="OmpA-like domain"/>
    <property type="match status" value="1"/>
</dbReference>
<dbReference type="Pfam" id="PF00691">
    <property type="entry name" value="OmpA"/>
    <property type="match status" value="1"/>
</dbReference>
<evidence type="ECO:0000256" key="3">
    <source>
        <dbReference type="ARBA" id="ARBA00022475"/>
    </source>
</evidence>
<dbReference type="Proteomes" id="UP000682843">
    <property type="component" value="Chromosome"/>
</dbReference>
<dbReference type="SUPFAM" id="SSF103088">
    <property type="entry name" value="OmpA-like"/>
    <property type="match status" value="1"/>
</dbReference>
<evidence type="ECO:0000313" key="10">
    <source>
        <dbReference type="EMBL" id="QUS40177.1"/>
    </source>
</evidence>
<evidence type="ECO:0000313" key="11">
    <source>
        <dbReference type="Proteomes" id="UP000682843"/>
    </source>
</evidence>
<evidence type="ECO:0000256" key="6">
    <source>
        <dbReference type="ARBA" id="ARBA00023136"/>
    </source>
</evidence>
<comment type="similarity">
    <text evidence="2">Belongs to the MotB family.</text>
</comment>
<evidence type="ECO:0000256" key="8">
    <source>
        <dbReference type="SAM" id="Phobius"/>
    </source>
</evidence>
<dbReference type="PANTHER" id="PTHR30329:SF21">
    <property type="entry name" value="LIPOPROTEIN YIAD-RELATED"/>
    <property type="match status" value="1"/>
</dbReference>
<dbReference type="InterPro" id="IPR006665">
    <property type="entry name" value="OmpA-like"/>
</dbReference>
<evidence type="ECO:0000256" key="4">
    <source>
        <dbReference type="ARBA" id="ARBA00022692"/>
    </source>
</evidence>
<dbReference type="PANTHER" id="PTHR30329">
    <property type="entry name" value="STATOR ELEMENT OF FLAGELLAR MOTOR COMPLEX"/>
    <property type="match status" value="1"/>
</dbReference>
<dbReference type="InterPro" id="IPR025713">
    <property type="entry name" value="MotB-like_N_dom"/>
</dbReference>
<feature type="transmembrane region" description="Helical" evidence="8">
    <location>
        <begin position="20"/>
        <end position="42"/>
    </location>
</feature>
<dbReference type="CDD" id="cd07185">
    <property type="entry name" value="OmpA_C-like"/>
    <property type="match status" value="1"/>
</dbReference>
<evidence type="ECO:0000256" key="2">
    <source>
        <dbReference type="ARBA" id="ARBA00008914"/>
    </source>
</evidence>
<name>A0ABX8AAB0_9BRAD</name>
<organism evidence="10 11">
    <name type="scientific">Tardiphaga alba</name>
    <dbReference type="NCBI Taxonomy" id="340268"/>
    <lineage>
        <taxon>Bacteria</taxon>
        <taxon>Pseudomonadati</taxon>
        <taxon>Pseudomonadota</taxon>
        <taxon>Alphaproteobacteria</taxon>
        <taxon>Hyphomicrobiales</taxon>
        <taxon>Nitrobacteraceae</taxon>
        <taxon>Tardiphaga</taxon>
    </lineage>
</organism>
<comment type="subcellular location">
    <subcellularLocation>
        <location evidence="1">Cell membrane</location>
        <topology evidence="1">Single-pass membrane protein</topology>
    </subcellularLocation>
</comment>
<gene>
    <name evidence="10" type="ORF">RPMA_16055</name>
</gene>
<evidence type="ECO:0000256" key="1">
    <source>
        <dbReference type="ARBA" id="ARBA00004162"/>
    </source>
</evidence>
<keyword evidence="3" id="KW-1003">Cell membrane</keyword>
<dbReference type="PROSITE" id="PS51123">
    <property type="entry name" value="OMPA_2"/>
    <property type="match status" value="1"/>
</dbReference>
<keyword evidence="6 7" id="KW-0472">Membrane</keyword>
<reference evidence="10 11" key="1">
    <citation type="submission" date="2019-02" db="EMBL/GenBank/DDBJ databases">
        <title>Emended description of the genus Rhodopseudomonas and description of Rhodopseudomonas albus sp. nov., a non-phototrophic, heavy-metal-tolerant bacterium isolated from garden soil.</title>
        <authorList>
            <person name="Bao Z."/>
            <person name="Cao W.W."/>
            <person name="Sato Y."/>
            <person name="Nishizawa T."/>
            <person name="Zhao J."/>
            <person name="Guo Y."/>
            <person name="Ohta H."/>
        </authorList>
    </citation>
    <scope>NUCLEOTIDE SEQUENCE [LARGE SCALE GENOMIC DNA]</scope>
    <source>
        <strain evidence="10 11">SK50-23</strain>
    </source>
</reference>